<dbReference type="PIRSF" id="PIRSF006102">
    <property type="entry name" value="NQR_DE"/>
    <property type="match status" value="1"/>
</dbReference>
<evidence type="ECO:0000256" key="1">
    <source>
        <dbReference type="ARBA" id="ARBA00004127"/>
    </source>
</evidence>
<keyword evidence="4 8" id="KW-1278">Translocase</keyword>
<dbReference type="KEGG" id="manr:MPAN_001960"/>
<feature type="transmembrane region" description="Helical" evidence="8">
    <location>
        <begin position="132"/>
        <end position="153"/>
    </location>
</feature>
<comment type="function">
    <text evidence="8">Part of a membrane-bound complex that couples electron transfer with translocation of ions across the membrane.</text>
</comment>
<dbReference type="PANTHER" id="PTHR30335">
    <property type="entry name" value="INTEGRAL MEMBRANE PROTEIN OF SOXR-REDUCING COMPLEX"/>
    <property type="match status" value="1"/>
</dbReference>
<dbReference type="GO" id="GO:0005886">
    <property type="term" value="C:plasma membrane"/>
    <property type="evidence" value="ECO:0007669"/>
    <property type="project" value="UniProtKB-SubCell"/>
</dbReference>
<feature type="transmembrane region" description="Helical" evidence="8">
    <location>
        <begin position="98"/>
        <end position="120"/>
    </location>
</feature>
<evidence type="ECO:0000256" key="7">
    <source>
        <dbReference type="ARBA" id="ARBA00023136"/>
    </source>
</evidence>
<keyword evidence="5 8" id="KW-0249">Electron transport</keyword>
<keyword evidence="8" id="KW-1003">Cell membrane</keyword>
<feature type="transmembrane region" description="Helical" evidence="8">
    <location>
        <begin position="165"/>
        <end position="186"/>
    </location>
</feature>
<comment type="similarity">
    <text evidence="8">Belongs to the NqrDE/RnfAE family.</text>
</comment>
<dbReference type="HAMAP" id="MF_00459">
    <property type="entry name" value="RsxA_RnfA"/>
    <property type="match status" value="1"/>
</dbReference>
<sequence>MSLLAILISAMLINNIVLMQFLGLCSFFGVSTKMKSVVGMGFAVIVVIFLAALITFPLYHYVLVPLNIAYIDTIAFILVIASLVQLTELVIKRVSTSLYKALGVYLPLIATNCAVLGVALNNVAVPQSYIQAMTYALGSGLGFAFIIITFTAIRLRLDSANVPKALKGMPIALVTAGLMALAFMGLSGLI</sequence>
<keyword evidence="6 8" id="KW-1133">Transmembrane helix</keyword>
<evidence type="ECO:0000256" key="2">
    <source>
        <dbReference type="ARBA" id="ARBA00022448"/>
    </source>
</evidence>
<dbReference type="InterPro" id="IPR003667">
    <property type="entry name" value="NqrDE/RnfAE"/>
</dbReference>
<dbReference type="NCBIfam" id="TIGR01943">
    <property type="entry name" value="rnfA"/>
    <property type="match status" value="1"/>
</dbReference>
<organism evidence="9 10">
    <name type="scientific">Mariniplasma anaerobium</name>
    <dbReference type="NCBI Taxonomy" id="2735436"/>
    <lineage>
        <taxon>Bacteria</taxon>
        <taxon>Bacillati</taxon>
        <taxon>Mycoplasmatota</taxon>
        <taxon>Mollicutes</taxon>
        <taxon>Acholeplasmatales</taxon>
        <taxon>Acholeplasmataceae</taxon>
        <taxon>Mariniplasma</taxon>
    </lineage>
</organism>
<evidence type="ECO:0000256" key="5">
    <source>
        <dbReference type="ARBA" id="ARBA00022982"/>
    </source>
</evidence>
<dbReference type="RefSeq" id="WP_176239169.1">
    <property type="nucleotide sequence ID" value="NZ_AP024412.1"/>
</dbReference>
<comment type="subunit">
    <text evidence="8">The complex is composed of six subunits: RnfA, RnfB, RnfC, RnfD, RnfE and RnfG.</text>
</comment>
<dbReference type="InterPro" id="IPR011293">
    <property type="entry name" value="Ion_transpt_RnfA/RsxA"/>
</dbReference>
<evidence type="ECO:0000313" key="10">
    <source>
        <dbReference type="Proteomes" id="UP000620133"/>
    </source>
</evidence>
<accession>A0A7U9TKJ5</accession>
<reference evidence="9" key="1">
    <citation type="submission" date="2021-01" db="EMBL/GenBank/DDBJ databases">
        <title>Draft genome sequence of Acholeplasmataceae bacterium strain Mahy22.</title>
        <authorList>
            <person name="Watanabe M."/>
            <person name="Kojima H."/>
            <person name="Fukui M."/>
        </authorList>
    </citation>
    <scope>NUCLEOTIDE SEQUENCE</scope>
    <source>
        <strain evidence="9">Mahy22</strain>
    </source>
</reference>
<dbReference type="InterPro" id="IPR050133">
    <property type="entry name" value="NqrDE/RnfAE_oxidrdctase"/>
</dbReference>
<dbReference type="AlphaFoldDB" id="A0A7U9TKJ5"/>
<dbReference type="PANTHER" id="PTHR30335:SF0">
    <property type="entry name" value="ION-TRANSLOCATING OXIDOREDUCTASE COMPLEX SUBUNIT A"/>
    <property type="match status" value="1"/>
</dbReference>
<dbReference type="Proteomes" id="UP000620133">
    <property type="component" value="Chromosome"/>
</dbReference>
<protein>
    <recommendedName>
        <fullName evidence="8">Ion-translocating oxidoreductase complex subunit A</fullName>
        <ecNumber evidence="8">7.-.-.-</ecNumber>
    </recommendedName>
    <alternativeName>
        <fullName evidence="8">Rnf electron transport complex subunit A</fullName>
    </alternativeName>
</protein>
<gene>
    <name evidence="8" type="primary">rnfA</name>
    <name evidence="9" type="ORF">MPAN_001960</name>
</gene>
<feature type="transmembrane region" description="Helical" evidence="8">
    <location>
        <begin position="6"/>
        <end position="30"/>
    </location>
</feature>
<keyword evidence="2 8" id="KW-0813">Transport</keyword>
<evidence type="ECO:0000256" key="3">
    <source>
        <dbReference type="ARBA" id="ARBA00022692"/>
    </source>
</evidence>
<name>A0A7U9TKJ5_9MOLU</name>
<dbReference type="EC" id="7.-.-.-" evidence="8"/>
<keyword evidence="7 8" id="KW-0472">Membrane</keyword>
<comment type="subcellular location">
    <subcellularLocation>
        <location evidence="8">Cell membrane</location>
        <topology evidence="8">Multi-pass membrane protein</topology>
    </subcellularLocation>
    <subcellularLocation>
        <location evidence="1">Endomembrane system</location>
        <topology evidence="1">Multi-pass membrane protein</topology>
    </subcellularLocation>
</comment>
<dbReference type="GO" id="GO:0012505">
    <property type="term" value="C:endomembrane system"/>
    <property type="evidence" value="ECO:0007669"/>
    <property type="project" value="UniProtKB-SubCell"/>
</dbReference>
<proteinExistence type="inferred from homology"/>
<feature type="transmembrane region" description="Helical" evidence="8">
    <location>
        <begin position="37"/>
        <end position="62"/>
    </location>
</feature>
<keyword evidence="3 8" id="KW-0812">Transmembrane</keyword>
<dbReference type="GO" id="GO:0022900">
    <property type="term" value="P:electron transport chain"/>
    <property type="evidence" value="ECO:0007669"/>
    <property type="project" value="UniProtKB-UniRule"/>
</dbReference>
<evidence type="ECO:0000256" key="6">
    <source>
        <dbReference type="ARBA" id="ARBA00022989"/>
    </source>
</evidence>
<evidence type="ECO:0000313" key="9">
    <source>
        <dbReference type="EMBL" id="BCR35303.1"/>
    </source>
</evidence>
<dbReference type="EMBL" id="AP024412">
    <property type="protein sequence ID" value="BCR35303.1"/>
    <property type="molecule type" value="Genomic_DNA"/>
</dbReference>
<evidence type="ECO:0000256" key="4">
    <source>
        <dbReference type="ARBA" id="ARBA00022967"/>
    </source>
</evidence>
<dbReference type="Pfam" id="PF02508">
    <property type="entry name" value="Rnf-Nqr"/>
    <property type="match status" value="1"/>
</dbReference>
<keyword evidence="10" id="KW-1185">Reference proteome</keyword>
<feature type="transmembrane region" description="Helical" evidence="8">
    <location>
        <begin position="68"/>
        <end position="86"/>
    </location>
</feature>
<evidence type="ECO:0000256" key="8">
    <source>
        <dbReference type="HAMAP-Rule" id="MF_00459"/>
    </source>
</evidence>